<feature type="compositionally biased region" description="Low complexity" evidence="8">
    <location>
        <begin position="1"/>
        <end position="14"/>
    </location>
</feature>
<evidence type="ECO:0000256" key="2">
    <source>
        <dbReference type="ARBA" id="ARBA00022574"/>
    </source>
</evidence>
<dbReference type="InterPro" id="IPR036322">
    <property type="entry name" value="WD40_repeat_dom_sf"/>
</dbReference>
<dbReference type="PANTHER" id="PTHR19918:SF43">
    <property type="entry name" value="CELL DIVISION CYCLE 20.2, COFACTOR OF APC COMPLEX-LIKE ISOFORM X2"/>
    <property type="match status" value="1"/>
</dbReference>
<dbReference type="STRING" id="56857.A0A200PNP7"/>
<dbReference type="InterPro" id="IPR033010">
    <property type="entry name" value="Cdc20/Fizzy"/>
</dbReference>
<evidence type="ECO:0000256" key="6">
    <source>
        <dbReference type="ARBA" id="ARBA00023306"/>
    </source>
</evidence>
<evidence type="ECO:0000256" key="5">
    <source>
        <dbReference type="ARBA" id="ARBA00022776"/>
    </source>
</evidence>
<dbReference type="OrthoDB" id="10263272at2759"/>
<feature type="region of interest" description="Disordered" evidence="8">
    <location>
        <begin position="1"/>
        <end position="23"/>
    </location>
</feature>
<dbReference type="CDD" id="cd00200">
    <property type="entry name" value="WD40"/>
    <property type="match status" value="1"/>
</dbReference>
<reference evidence="10 11" key="1">
    <citation type="journal article" date="2017" name="Mol. Plant">
        <title>The Genome of Medicinal Plant Macleaya cordata Provides New Insights into Benzylisoquinoline Alkaloids Metabolism.</title>
        <authorList>
            <person name="Liu X."/>
            <person name="Liu Y."/>
            <person name="Huang P."/>
            <person name="Ma Y."/>
            <person name="Qing Z."/>
            <person name="Tang Q."/>
            <person name="Cao H."/>
            <person name="Cheng P."/>
            <person name="Zheng Y."/>
            <person name="Yuan Z."/>
            <person name="Zhou Y."/>
            <person name="Liu J."/>
            <person name="Tang Z."/>
            <person name="Zhuo Y."/>
            <person name="Zhang Y."/>
            <person name="Yu L."/>
            <person name="Huang J."/>
            <person name="Yang P."/>
            <person name="Peng Q."/>
            <person name="Zhang J."/>
            <person name="Jiang W."/>
            <person name="Zhang Z."/>
            <person name="Lin K."/>
            <person name="Ro D.K."/>
            <person name="Chen X."/>
            <person name="Xiong X."/>
            <person name="Shang Y."/>
            <person name="Huang S."/>
            <person name="Zeng J."/>
        </authorList>
    </citation>
    <scope>NUCLEOTIDE SEQUENCE [LARGE SCALE GENOMIC DNA]</scope>
    <source>
        <strain evidence="11">cv. BLH2017</strain>
        <tissue evidence="10">Root</tissue>
    </source>
</reference>
<feature type="repeat" description="WD" evidence="7">
    <location>
        <begin position="281"/>
        <end position="314"/>
    </location>
</feature>
<proteinExistence type="inferred from homology"/>
<dbReference type="PROSITE" id="PS50294">
    <property type="entry name" value="WD_REPEATS_REGION"/>
    <property type="match status" value="3"/>
</dbReference>
<evidence type="ECO:0000256" key="1">
    <source>
        <dbReference type="ARBA" id="ARBA00006445"/>
    </source>
</evidence>
<dbReference type="Proteomes" id="UP000195402">
    <property type="component" value="Unassembled WGS sequence"/>
</dbReference>
<dbReference type="Gene3D" id="2.130.10.10">
    <property type="entry name" value="YVTN repeat-like/Quinoprotein amine dehydrogenase"/>
    <property type="match status" value="1"/>
</dbReference>
<dbReference type="SMART" id="SM00320">
    <property type="entry name" value="WD40"/>
    <property type="match status" value="6"/>
</dbReference>
<evidence type="ECO:0000313" key="11">
    <source>
        <dbReference type="Proteomes" id="UP000195402"/>
    </source>
</evidence>
<feature type="repeat" description="WD" evidence="7">
    <location>
        <begin position="377"/>
        <end position="410"/>
    </location>
</feature>
<dbReference type="EMBL" id="MVGT01004388">
    <property type="protein sequence ID" value="OUZ99834.1"/>
    <property type="molecule type" value="Genomic_DNA"/>
</dbReference>
<dbReference type="InterPro" id="IPR020472">
    <property type="entry name" value="WD40_PAC1"/>
</dbReference>
<dbReference type="GO" id="GO:1905786">
    <property type="term" value="P:positive regulation of anaphase-promoting complex-dependent catabolic process"/>
    <property type="evidence" value="ECO:0007669"/>
    <property type="project" value="TreeGrafter"/>
</dbReference>
<dbReference type="GO" id="GO:0031145">
    <property type="term" value="P:anaphase-promoting complex-dependent catabolic process"/>
    <property type="evidence" value="ECO:0007669"/>
    <property type="project" value="TreeGrafter"/>
</dbReference>
<evidence type="ECO:0000256" key="8">
    <source>
        <dbReference type="SAM" id="MobiDB-lite"/>
    </source>
</evidence>
<feature type="repeat" description="WD" evidence="7">
    <location>
        <begin position="236"/>
        <end position="268"/>
    </location>
</feature>
<dbReference type="Pfam" id="PF24807">
    <property type="entry name" value="WD40_CDC20-Fz"/>
    <property type="match status" value="1"/>
</dbReference>
<evidence type="ECO:0000256" key="3">
    <source>
        <dbReference type="ARBA" id="ARBA00022618"/>
    </source>
</evidence>
<protein>
    <submittedName>
        <fullName evidence="10">WD40 repeat</fullName>
    </submittedName>
</protein>
<dbReference type="OMA" id="KCDEVYQ"/>
<feature type="repeat" description="WD" evidence="7">
    <location>
        <begin position="161"/>
        <end position="194"/>
    </location>
</feature>
<dbReference type="GO" id="GO:0051301">
    <property type="term" value="P:cell division"/>
    <property type="evidence" value="ECO:0007669"/>
    <property type="project" value="UniProtKB-KW"/>
</dbReference>
<dbReference type="PROSITE" id="PS50082">
    <property type="entry name" value="WD_REPEATS_2"/>
    <property type="match status" value="4"/>
</dbReference>
<comment type="caution">
    <text evidence="10">The sequence shown here is derived from an EMBL/GenBank/DDBJ whole genome shotgun (WGS) entry which is preliminary data.</text>
</comment>
<dbReference type="AlphaFoldDB" id="A0A200PNP7"/>
<keyword evidence="2 7" id="KW-0853">WD repeat</keyword>
<accession>A0A200PNP7</accession>
<keyword evidence="6" id="KW-0131">Cell cycle</keyword>
<name>A0A200PNP7_MACCD</name>
<dbReference type="SUPFAM" id="SSF50978">
    <property type="entry name" value="WD40 repeat-like"/>
    <property type="match status" value="1"/>
</dbReference>
<dbReference type="InterPro" id="IPR015943">
    <property type="entry name" value="WD40/YVTN_repeat-like_dom_sf"/>
</dbReference>
<evidence type="ECO:0000256" key="7">
    <source>
        <dbReference type="PROSITE-ProRule" id="PRU00221"/>
    </source>
</evidence>
<organism evidence="10 11">
    <name type="scientific">Macleaya cordata</name>
    <name type="common">Five-seeded plume-poppy</name>
    <name type="synonym">Bocconia cordata</name>
    <dbReference type="NCBI Taxonomy" id="56857"/>
    <lineage>
        <taxon>Eukaryota</taxon>
        <taxon>Viridiplantae</taxon>
        <taxon>Streptophyta</taxon>
        <taxon>Embryophyta</taxon>
        <taxon>Tracheophyta</taxon>
        <taxon>Spermatophyta</taxon>
        <taxon>Magnoliopsida</taxon>
        <taxon>Ranunculales</taxon>
        <taxon>Papaveraceae</taxon>
        <taxon>Papaveroideae</taxon>
        <taxon>Macleaya</taxon>
    </lineage>
</organism>
<sequence length="438" mass="49150">MYSSRSSSWSSLTSPVDKGIKNDFPGDRFIPNRSLMDKDRAEEYQRKLSEVLDFDSEGRPLKMFVFRGGKACERPQTRHIDELRQQDISEDSKNLNPRRLLPKSAHRVLDAPGLNEDYFLNLVDWGEKNILAVALGSSIYLLNTRSTKFYKLMHSCENFPTSVAWSEDAKTIAIGFDSSQLQLWDVETSKLIRNLNGHQKAVGSLAWKSKVLASGSQDKSIINHDMRTKNNKVSSIRAHNEDVCVLKWSTGGTKLASGGHDKKIYVWETSKMISSKWLHCFSDHTAAVKALAWSPHKFDVLASGSWDRSIKIWSCQNGMINNIETKAQASLTIGFHTVCALEWSTHQNEILSGHGHGSEDEQLCLWKYPAMAKLGVLKGHTDRVMSLSQSPDGSTVVSASADESLRFWKIFQTPKISMANIDRCSSCGCEVVVNIQNF</sequence>
<keyword evidence="4" id="KW-0677">Repeat</keyword>
<dbReference type="GO" id="GO:0005680">
    <property type="term" value="C:anaphase-promoting complex"/>
    <property type="evidence" value="ECO:0007669"/>
    <property type="project" value="TreeGrafter"/>
</dbReference>
<keyword evidence="3" id="KW-0132">Cell division</keyword>
<dbReference type="InterPro" id="IPR001680">
    <property type="entry name" value="WD40_rpt"/>
</dbReference>
<dbReference type="PRINTS" id="PR00320">
    <property type="entry name" value="GPROTEINBRPT"/>
</dbReference>
<keyword evidence="5" id="KW-0498">Mitosis</keyword>
<evidence type="ECO:0000256" key="4">
    <source>
        <dbReference type="ARBA" id="ARBA00022737"/>
    </source>
</evidence>
<gene>
    <name evidence="10" type="ORF">BVC80_9067g1</name>
</gene>
<dbReference type="GO" id="GO:1990757">
    <property type="term" value="F:ubiquitin ligase activator activity"/>
    <property type="evidence" value="ECO:0007669"/>
    <property type="project" value="TreeGrafter"/>
</dbReference>
<evidence type="ECO:0000313" key="10">
    <source>
        <dbReference type="EMBL" id="OUZ99834.1"/>
    </source>
</evidence>
<keyword evidence="11" id="KW-1185">Reference proteome</keyword>
<dbReference type="InterPro" id="IPR056150">
    <property type="entry name" value="WD40_CDC20-Fz"/>
</dbReference>
<evidence type="ECO:0000259" key="9">
    <source>
        <dbReference type="Pfam" id="PF24807"/>
    </source>
</evidence>
<dbReference type="InParanoid" id="A0A200PNP7"/>
<dbReference type="PANTHER" id="PTHR19918">
    <property type="entry name" value="CELL DIVISION CYCLE 20 CDC20 FIZZY -RELATED"/>
    <property type="match status" value="1"/>
</dbReference>
<feature type="domain" description="CDC20/Fizzy WD40" evidence="9">
    <location>
        <begin position="109"/>
        <end position="408"/>
    </location>
</feature>
<comment type="similarity">
    <text evidence="1">Belongs to the WD repeat CDC20/Fizzy family.</text>
</comment>
<dbReference type="GO" id="GO:0010997">
    <property type="term" value="F:anaphase-promoting complex binding"/>
    <property type="evidence" value="ECO:0007669"/>
    <property type="project" value="InterPro"/>
</dbReference>